<keyword evidence="9" id="KW-1133">Transmembrane helix</keyword>
<sequence>MAVLSNRDTKKRALVTGGAGFVGSHLCERLLLEGYEVVCMDNLLTGSLENVAHLQDKGGFEFVEHDVTDRVDLPGRLDEVYHFASPASPADFERVPIEILEVGSSGTRNCLELAKAKGARMMLASTSEVYGDPLVHPQHEEYRGNVNPIGIRSVYDEAKRYAEAVTMAYHRHHGVETRIVRIFNTYGPRMSPGDGRMIPNFIHQALLGKPLTVYGDGSQTRSVQYVDDLVEGVLRLMRSPETRPVNVGNPVEYTVKEVAALILDLSGSASELLYQPLPQEDDPKQRRPDITRARETLGWEPRVPAKEGLKLTFEWFAQREPERETGRAAG</sequence>
<evidence type="ECO:0000256" key="3">
    <source>
        <dbReference type="ARBA" id="ARBA00005100"/>
    </source>
</evidence>
<dbReference type="PANTHER" id="PTHR43078">
    <property type="entry name" value="UDP-GLUCURONIC ACID DECARBOXYLASE-RELATED"/>
    <property type="match status" value="1"/>
</dbReference>
<evidence type="ECO:0000256" key="6">
    <source>
        <dbReference type="ARBA" id="ARBA00022692"/>
    </source>
</evidence>
<proteinExistence type="inferred from homology"/>
<keyword evidence="6" id="KW-0812">Transmembrane</keyword>
<dbReference type="GO" id="GO:0005737">
    <property type="term" value="C:cytoplasm"/>
    <property type="evidence" value="ECO:0007669"/>
    <property type="project" value="TreeGrafter"/>
</dbReference>
<dbReference type="InterPro" id="IPR044516">
    <property type="entry name" value="UXS-like"/>
</dbReference>
<organism evidence="17">
    <name type="scientific">uncultured Rubrobacteraceae bacterium</name>
    <dbReference type="NCBI Taxonomy" id="349277"/>
    <lineage>
        <taxon>Bacteria</taxon>
        <taxon>Bacillati</taxon>
        <taxon>Actinomycetota</taxon>
        <taxon>Rubrobacteria</taxon>
        <taxon>Rubrobacterales</taxon>
        <taxon>Rubrobacteraceae</taxon>
        <taxon>environmental samples</taxon>
    </lineage>
</organism>
<evidence type="ECO:0000259" key="16">
    <source>
        <dbReference type="Pfam" id="PF16363"/>
    </source>
</evidence>
<evidence type="ECO:0000256" key="5">
    <source>
        <dbReference type="ARBA" id="ARBA00012290"/>
    </source>
</evidence>
<dbReference type="GO" id="GO:0033320">
    <property type="term" value="P:UDP-D-xylose biosynthetic process"/>
    <property type="evidence" value="ECO:0007669"/>
    <property type="project" value="UniProtKB-UniPathway"/>
</dbReference>
<feature type="region of interest" description="Disordered" evidence="15">
    <location>
        <begin position="274"/>
        <end position="301"/>
    </location>
</feature>
<evidence type="ECO:0000256" key="9">
    <source>
        <dbReference type="ARBA" id="ARBA00022989"/>
    </source>
</evidence>
<keyword evidence="14 17" id="KW-0456">Lyase</keyword>
<dbReference type="Gene3D" id="3.40.50.720">
    <property type="entry name" value="NAD(P)-binding Rossmann-like Domain"/>
    <property type="match status" value="1"/>
</dbReference>
<dbReference type="InterPro" id="IPR016040">
    <property type="entry name" value="NAD(P)-bd_dom"/>
</dbReference>
<accession>A0A6J4QP01</accession>
<dbReference type="InterPro" id="IPR036291">
    <property type="entry name" value="NAD(P)-bd_dom_sf"/>
</dbReference>
<keyword evidence="7" id="KW-0210">Decarboxylase</keyword>
<comment type="similarity">
    <text evidence="4">Belongs to the NAD(P)-dependent epimerase/dehydratase family. UDP-glucuronic acid decarboxylase subfamily.</text>
</comment>
<evidence type="ECO:0000256" key="15">
    <source>
        <dbReference type="SAM" id="MobiDB-lite"/>
    </source>
</evidence>
<evidence type="ECO:0000313" key="17">
    <source>
        <dbReference type="EMBL" id="CAA9450560.1"/>
    </source>
</evidence>
<evidence type="ECO:0000256" key="7">
    <source>
        <dbReference type="ARBA" id="ARBA00022793"/>
    </source>
</evidence>
<comment type="pathway">
    <text evidence="3">Nucleotide-sugar biosynthesis; UDP-alpha-D-xylose biosynthesis; UDP-alpha-D-xylose from UDP-alpha-D-glucuronate: step 1/1.</text>
</comment>
<evidence type="ECO:0000256" key="12">
    <source>
        <dbReference type="ARBA" id="ARBA00023136"/>
    </source>
</evidence>
<dbReference type="GO" id="GO:0042732">
    <property type="term" value="P:D-xylose metabolic process"/>
    <property type="evidence" value="ECO:0007669"/>
    <property type="project" value="InterPro"/>
</dbReference>
<evidence type="ECO:0000256" key="8">
    <source>
        <dbReference type="ARBA" id="ARBA00022968"/>
    </source>
</evidence>
<dbReference type="SUPFAM" id="SSF51735">
    <property type="entry name" value="NAD(P)-binding Rossmann-fold domains"/>
    <property type="match status" value="1"/>
</dbReference>
<name>A0A6J4QP01_9ACTN</name>
<feature type="domain" description="NAD(P)-binding" evidence="16">
    <location>
        <begin position="14"/>
        <end position="310"/>
    </location>
</feature>
<dbReference type="EC" id="4.1.1.35" evidence="5"/>
<keyword evidence="12" id="KW-0472">Membrane</keyword>
<dbReference type="GO" id="GO:0070403">
    <property type="term" value="F:NAD+ binding"/>
    <property type="evidence" value="ECO:0007669"/>
    <property type="project" value="InterPro"/>
</dbReference>
<dbReference type="EMBL" id="CADCVB010000219">
    <property type="protein sequence ID" value="CAA9450560.1"/>
    <property type="molecule type" value="Genomic_DNA"/>
</dbReference>
<evidence type="ECO:0000256" key="1">
    <source>
        <dbReference type="ARBA" id="ARBA00001911"/>
    </source>
</evidence>
<evidence type="ECO:0000256" key="4">
    <source>
        <dbReference type="ARBA" id="ARBA00007505"/>
    </source>
</evidence>
<dbReference type="PANTHER" id="PTHR43078:SF6">
    <property type="entry name" value="UDP-GLUCURONIC ACID DECARBOXYLASE 1"/>
    <property type="match status" value="1"/>
</dbReference>
<keyword evidence="13" id="KW-0325">Glycoprotein</keyword>
<dbReference type="FunFam" id="3.40.50.720:FF:000065">
    <property type="entry name" value="UDP-glucuronic acid decarboxylase 1"/>
    <property type="match status" value="1"/>
</dbReference>
<dbReference type="CDD" id="cd05230">
    <property type="entry name" value="UGD_SDR_e"/>
    <property type="match status" value="1"/>
</dbReference>
<keyword evidence="8" id="KW-0735">Signal-anchor</keyword>
<dbReference type="GO" id="GO:0048040">
    <property type="term" value="F:UDP-glucuronate decarboxylase activity"/>
    <property type="evidence" value="ECO:0007669"/>
    <property type="project" value="UniProtKB-EC"/>
</dbReference>
<comment type="subcellular location">
    <subcellularLocation>
        <location evidence="2">Golgi apparatus</location>
        <location evidence="2">Golgi stack membrane</location>
        <topology evidence="2">Single-pass type II membrane protein</topology>
    </subcellularLocation>
</comment>
<evidence type="ECO:0000256" key="14">
    <source>
        <dbReference type="ARBA" id="ARBA00023239"/>
    </source>
</evidence>
<evidence type="ECO:0000256" key="11">
    <source>
        <dbReference type="ARBA" id="ARBA00023034"/>
    </source>
</evidence>
<evidence type="ECO:0000256" key="13">
    <source>
        <dbReference type="ARBA" id="ARBA00023180"/>
    </source>
</evidence>
<evidence type="ECO:0000256" key="10">
    <source>
        <dbReference type="ARBA" id="ARBA00023027"/>
    </source>
</evidence>
<feature type="compositionally biased region" description="Basic and acidic residues" evidence="15">
    <location>
        <begin position="281"/>
        <end position="301"/>
    </location>
</feature>
<protein>
    <recommendedName>
        <fullName evidence="5">UDP-glucuronate decarboxylase</fullName>
        <ecNumber evidence="5">4.1.1.35</ecNumber>
    </recommendedName>
</protein>
<evidence type="ECO:0000256" key="2">
    <source>
        <dbReference type="ARBA" id="ARBA00004447"/>
    </source>
</evidence>
<dbReference type="UniPathway" id="UPA00796">
    <property type="reaction ID" value="UER00771"/>
</dbReference>
<reference evidence="17" key="1">
    <citation type="submission" date="2020-02" db="EMBL/GenBank/DDBJ databases">
        <authorList>
            <person name="Meier V. D."/>
        </authorList>
    </citation>
    <scope>NUCLEOTIDE SEQUENCE</scope>
    <source>
        <strain evidence="17">AVDCRST_MAG78</strain>
    </source>
</reference>
<keyword evidence="10" id="KW-0520">NAD</keyword>
<keyword evidence="11" id="KW-0333">Golgi apparatus</keyword>
<gene>
    <name evidence="17" type="ORF">AVDCRST_MAG78-3261</name>
</gene>
<dbReference type="Pfam" id="PF16363">
    <property type="entry name" value="GDP_Man_Dehyd"/>
    <property type="match status" value="1"/>
</dbReference>
<dbReference type="AlphaFoldDB" id="A0A6J4QP01"/>
<comment type="cofactor">
    <cofactor evidence="1">
        <name>NAD(+)</name>
        <dbReference type="ChEBI" id="CHEBI:57540"/>
    </cofactor>
</comment>